<dbReference type="Proteomes" id="UP000023152">
    <property type="component" value="Unassembled WGS sequence"/>
</dbReference>
<keyword evidence="2" id="KW-1185">Reference proteome</keyword>
<dbReference type="AlphaFoldDB" id="X6P9K9"/>
<name>X6P9K9_RETFI</name>
<gene>
    <name evidence="1" type="ORF">RFI_02331</name>
</gene>
<accession>X6P9K9</accession>
<protein>
    <submittedName>
        <fullName evidence="1">Uncharacterized protein</fullName>
    </submittedName>
</protein>
<evidence type="ECO:0000313" key="1">
    <source>
        <dbReference type="EMBL" id="ETO34754.1"/>
    </source>
</evidence>
<dbReference type="EMBL" id="ASPP01002306">
    <property type="protein sequence ID" value="ETO34754.1"/>
    <property type="molecule type" value="Genomic_DNA"/>
</dbReference>
<evidence type="ECO:0000313" key="2">
    <source>
        <dbReference type="Proteomes" id="UP000023152"/>
    </source>
</evidence>
<sequence length="159" mass="19551">MIYIQHNISGRDERYVILSDYKFTVNAIHNKYNSDTYNFPLSDYQRLIKEVDVVAKRDILQAKFDQTELFRRPDRTAQFLNFQGLNTFFTEEWNRHWTNEYNEMESHKHTKQYLRNLIESQSFEKIILHRFDVHERRYFCRIINGKIGLHYFLYKIKIA</sequence>
<organism evidence="1 2">
    <name type="scientific">Reticulomyxa filosa</name>
    <dbReference type="NCBI Taxonomy" id="46433"/>
    <lineage>
        <taxon>Eukaryota</taxon>
        <taxon>Sar</taxon>
        <taxon>Rhizaria</taxon>
        <taxon>Retaria</taxon>
        <taxon>Foraminifera</taxon>
        <taxon>Monothalamids</taxon>
        <taxon>Reticulomyxidae</taxon>
        <taxon>Reticulomyxa</taxon>
    </lineage>
</organism>
<proteinExistence type="predicted"/>
<comment type="caution">
    <text evidence="1">The sequence shown here is derived from an EMBL/GenBank/DDBJ whole genome shotgun (WGS) entry which is preliminary data.</text>
</comment>
<reference evidence="1 2" key="1">
    <citation type="journal article" date="2013" name="Curr. Biol.">
        <title>The Genome of the Foraminiferan Reticulomyxa filosa.</title>
        <authorList>
            <person name="Glockner G."/>
            <person name="Hulsmann N."/>
            <person name="Schleicher M."/>
            <person name="Noegel A.A."/>
            <person name="Eichinger L."/>
            <person name="Gallinger C."/>
            <person name="Pawlowski J."/>
            <person name="Sierra R."/>
            <person name="Euteneuer U."/>
            <person name="Pillet L."/>
            <person name="Moustafa A."/>
            <person name="Platzer M."/>
            <person name="Groth M."/>
            <person name="Szafranski K."/>
            <person name="Schliwa M."/>
        </authorList>
    </citation>
    <scope>NUCLEOTIDE SEQUENCE [LARGE SCALE GENOMIC DNA]</scope>
</reference>